<reference evidence="2 3" key="1">
    <citation type="submission" date="2024-09" db="EMBL/GenBank/DDBJ databases">
        <title>Itraconazole resistance in Madurella fahalii resulting from another homologue of gene encoding cytochrome P450 14-alpha sterol demethylase (CYP51).</title>
        <authorList>
            <person name="Yoshioka I."/>
            <person name="Fahal A.H."/>
            <person name="Kaneko S."/>
            <person name="Yaguchi T."/>
        </authorList>
    </citation>
    <scope>NUCLEOTIDE SEQUENCE [LARGE SCALE GENOMIC DNA]</scope>
    <source>
        <strain evidence="2 3">IFM 68171</strain>
    </source>
</reference>
<dbReference type="PANTHER" id="PTHR43735:SF11">
    <property type="entry name" value="HYPOTHETICAL OXIDOREDUCTASE (EUROFUNG)"/>
    <property type="match status" value="1"/>
</dbReference>
<proteinExistence type="predicted"/>
<feature type="domain" description="FAD/NAD(P)-binding" evidence="1">
    <location>
        <begin position="7"/>
        <end position="318"/>
    </location>
</feature>
<dbReference type="InterPro" id="IPR023753">
    <property type="entry name" value="FAD/NAD-binding_dom"/>
</dbReference>
<dbReference type="PRINTS" id="PR00368">
    <property type="entry name" value="FADPNR"/>
</dbReference>
<sequence>MAGTLRNVVVLGGSFVGVNTAKELANLLPVTHRVLLVEPHSHFHHLFAFSQPRFAIAPNHEHKAFIPFSSVFNTPAETTPRHQVARARAISLEPNSVTLDREWQGSRTIQFDFLVVATGTRLAAPGTMPSDDKAPSVRYLQAYQQGIEKAQSIAIIGGGAVGVQMACDLKEIYPEKTITLIHSRQQLMPVYHEALSNLIKDRFRELGVNLVTGSRVVVPHGGFPNDGDKPFEVRLQDGRALTVDFAIQATGQTPNNQFLTGLEPSSPDSLVNPDNGFIRVRPTMQFRDPKYPHLFAVGDIADSGAHKAAKPGAVQAATAAQNIAAMVAGREPEERLAVAPAAIHLTLGLTRNVIFRNPNISAGATEPFINLKNDGEEDMGIEAVWARRGVIVTSPQDYHL</sequence>
<dbReference type="GeneID" id="98178336"/>
<evidence type="ECO:0000313" key="2">
    <source>
        <dbReference type="EMBL" id="GAB1317383.1"/>
    </source>
</evidence>
<dbReference type="Proteomes" id="UP001628179">
    <property type="component" value="Unassembled WGS sequence"/>
</dbReference>
<evidence type="ECO:0000313" key="3">
    <source>
        <dbReference type="Proteomes" id="UP001628179"/>
    </source>
</evidence>
<accession>A0ABQ0GHZ9</accession>
<keyword evidence="3" id="KW-1185">Reference proteome</keyword>
<dbReference type="PANTHER" id="PTHR43735">
    <property type="entry name" value="APOPTOSIS-INDUCING FACTOR 1"/>
    <property type="match status" value="1"/>
</dbReference>
<dbReference type="PRINTS" id="PR00411">
    <property type="entry name" value="PNDRDTASEI"/>
</dbReference>
<protein>
    <submittedName>
        <fullName evidence="2">Apoptosis-inducing factor homolog A</fullName>
    </submittedName>
</protein>
<organism evidence="2 3">
    <name type="scientific">Madurella fahalii</name>
    <dbReference type="NCBI Taxonomy" id="1157608"/>
    <lineage>
        <taxon>Eukaryota</taxon>
        <taxon>Fungi</taxon>
        <taxon>Dikarya</taxon>
        <taxon>Ascomycota</taxon>
        <taxon>Pezizomycotina</taxon>
        <taxon>Sordariomycetes</taxon>
        <taxon>Sordariomycetidae</taxon>
        <taxon>Sordariales</taxon>
        <taxon>Sordariales incertae sedis</taxon>
        <taxon>Madurella</taxon>
    </lineage>
</organism>
<gene>
    <name evidence="2" type="ORF">MFIFM68171_07593</name>
</gene>
<dbReference type="Pfam" id="PF07992">
    <property type="entry name" value="Pyr_redox_2"/>
    <property type="match status" value="1"/>
</dbReference>
<dbReference type="InterPro" id="IPR036188">
    <property type="entry name" value="FAD/NAD-bd_sf"/>
</dbReference>
<dbReference type="RefSeq" id="XP_070919114.1">
    <property type="nucleotide sequence ID" value="XM_071063013.1"/>
</dbReference>
<dbReference type="SUPFAM" id="SSF51905">
    <property type="entry name" value="FAD/NAD(P)-binding domain"/>
    <property type="match status" value="1"/>
</dbReference>
<evidence type="ECO:0000259" key="1">
    <source>
        <dbReference type="Pfam" id="PF07992"/>
    </source>
</evidence>
<dbReference type="EMBL" id="BAAFSV010000004">
    <property type="protein sequence ID" value="GAB1317383.1"/>
    <property type="molecule type" value="Genomic_DNA"/>
</dbReference>
<name>A0ABQ0GHZ9_9PEZI</name>
<comment type="caution">
    <text evidence="2">The sequence shown here is derived from an EMBL/GenBank/DDBJ whole genome shotgun (WGS) entry which is preliminary data.</text>
</comment>
<dbReference type="Gene3D" id="3.50.50.100">
    <property type="match status" value="1"/>
</dbReference>